<evidence type="ECO:0000259" key="1">
    <source>
        <dbReference type="PROSITE" id="PS51186"/>
    </source>
</evidence>
<dbReference type="AlphaFoldDB" id="A0A916ZXL1"/>
<reference evidence="2" key="1">
    <citation type="journal article" date="2014" name="Int. J. Syst. Evol. Microbiol.">
        <title>Complete genome sequence of Corynebacterium casei LMG S-19264T (=DSM 44701T), isolated from a smear-ripened cheese.</title>
        <authorList>
            <consortium name="US DOE Joint Genome Institute (JGI-PGF)"/>
            <person name="Walter F."/>
            <person name="Albersmeier A."/>
            <person name="Kalinowski J."/>
            <person name="Ruckert C."/>
        </authorList>
    </citation>
    <scope>NUCLEOTIDE SEQUENCE</scope>
    <source>
        <strain evidence="2">CGMCC 1.15519</strain>
    </source>
</reference>
<dbReference type="PROSITE" id="PS51186">
    <property type="entry name" value="GNAT"/>
    <property type="match status" value="1"/>
</dbReference>
<reference evidence="2" key="2">
    <citation type="submission" date="2020-09" db="EMBL/GenBank/DDBJ databases">
        <authorList>
            <person name="Sun Q."/>
            <person name="Zhou Y."/>
        </authorList>
    </citation>
    <scope>NUCLEOTIDE SEQUENCE</scope>
    <source>
        <strain evidence="2">CGMCC 1.15519</strain>
    </source>
</reference>
<dbReference type="InterPro" id="IPR000182">
    <property type="entry name" value="GNAT_dom"/>
</dbReference>
<dbReference type="PANTHER" id="PTHR43610:SF1">
    <property type="entry name" value="N-ACETYLTRANSFERASE DOMAIN-CONTAINING PROTEIN"/>
    <property type="match status" value="1"/>
</dbReference>
<dbReference type="GO" id="GO:0016747">
    <property type="term" value="F:acyltransferase activity, transferring groups other than amino-acyl groups"/>
    <property type="evidence" value="ECO:0007669"/>
    <property type="project" value="InterPro"/>
</dbReference>
<feature type="domain" description="N-acetyltransferase" evidence="1">
    <location>
        <begin position="24"/>
        <end position="173"/>
    </location>
</feature>
<dbReference type="Pfam" id="PF13302">
    <property type="entry name" value="Acetyltransf_3"/>
    <property type="match status" value="1"/>
</dbReference>
<dbReference type="CDD" id="cd04301">
    <property type="entry name" value="NAT_SF"/>
    <property type="match status" value="1"/>
</dbReference>
<keyword evidence="3" id="KW-1185">Reference proteome</keyword>
<protein>
    <submittedName>
        <fullName evidence="2">Alanine acetyltransferase</fullName>
    </submittedName>
</protein>
<dbReference type="EMBL" id="BMJM01000010">
    <property type="protein sequence ID" value="GGE18109.1"/>
    <property type="molecule type" value="Genomic_DNA"/>
</dbReference>
<evidence type="ECO:0000313" key="2">
    <source>
        <dbReference type="EMBL" id="GGE18109.1"/>
    </source>
</evidence>
<evidence type="ECO:0000313" key="3">
    <source>
        <dbReference type="Proteomes" id="UP000635071"/>
    </source>
</evidence>
<dbReference type="Proteomes" id="UP000635071">
    <property type="component" value="Unassembled WGS sequence"/>
</dbReference>
<dbReference type="Gene3D" id="3.40.630.30">
    <property type="match status" value="1"/>
</dbReference>
<accession>A0A916ZXL1</accession>
<gene>
    <name evidence="2" type="ORF">GCM10011529_25800</name>
</gene>
<organism evidence="2 3">
    <name type="scientific">Sandarakinorhabdus glacialis</name>
    <dbReference type="NCBI Taxonomy" id="1614636"/>
    <lineage>
        <taxon>Bacteria</taxon>
        <taxon>Pseudomonadati</taxon>
        <taxon>Pseudomonadota</taxon>
        <taxon>Alphaproteobacteria</taxon>
        <taxon>Sphingomonadales</taxon>
        <taxon>Sphingosinicellaceae</taxon>
        <taxon>Sandarakinorhabdus</taxon>
    </lineage>
</organism>
<name>A0A916ZXL1_9SPHN</name>
<dbReference type="InterPro" id="IPR016181">
    <property type="entry name" value="Acyl_CoA_acyltransferase"/>
</dbReference>
<dbReference type="SUPFAM" id="SSF55729">
    <property type="entry name" value="Acyl-CoA N-acyltransferases (Nat)"/>
    <property type="match status" value="1"/>
</dbReference>
<proteinExistence type="predicted"/>
<dbReference type="PANTHER" id="PTHR43610">
    <property type="entry name" value="BLL6696 PROTEIN"/>
    <property type="match status" value="1"/>
</dbReference>
<comment type="caution">
    <text evidence="2">The sequence shown here is derived from an EMBL/GenBank/DDBJ whole genome shotgun (WGS) entry which is preliminary data.</text>
</comment>
<sequence length="179" mass="19889">MTELYIPLADGDLRLEPLAEPHREALRTAAAADTEIWEMYPYSLVGAHFDREFVIMLQGARQVYAIFDGATLVGCTSWYSHDAHNRSVAIGGTFLHPSVRGSGFNLALKRLMIAHARACGIVRIVFDIDVRNTRSQAAVRKLGARLDGILRQNKITWTGHVRDTAVFSLLPGEESDLLK</sequence>